<dbReference type="EMBL" id="LBWK01000002">
    <property type="protein sequence ID" value="KKR05553.1"/>
    <property type="molecule type" value="Genomic_DNA"/>
</dbReference>
<organism evidence="2 3">
    <name type="scientific">candidate division WS6 bacterium GW2011_GWF2_39_15</name>
    <dbReference type="NCBI Taxonomy" id="1619100"/>
    <lineage>
        <taxon>Bacteria</taxon>
        <taxon>Candidatus Dojkabacteria</taxon>
    </lineage>
</organism>
<sequence>MNQKNRTRKKSKRLGLSFFVIALPISFVISILILSLVLFFVFKGSYNSWESKFENEHLSTDFIKVNKDDLKDVETAIEKFKKSTKKTDFIEIKASSFINLMGVNINENIPSRIKIKKAYVETRDGFWNIYFKADIKGVTSLWFYFDLNKDSVESTDLYITDFKIGDFSVKDWGGDGLINDINSGIKDAMVLLTQKDFTGRTLKNIELDKENIVIKGEK</sequence>
<dbReference type="AlphaFoldDB" id="A0A0G0MQY8"/>
<feature type="transmembrane region" description="Helical" evidence="1">
    <location>
        <begin position="16"/>
        <end position="42"/>
    </location>
</feature>
<proteinExistence type="predicted"/>
<protein>
    <submittedName>
        <fullName evidence="2">Uncharacterized protein</fullName>
    </submittedName>
</protein>
<name>A0A0G0MQY8_9BACT</name>
<dbReference type="Proteomes" id="UP000034799">
    <property type="component" value="Unassembled WGS sequence"/>
</dbReference>
<keyword evidence="1" id="KW-1133">Transmembrane helix</keyword>
<comment type="caution">
    <text evidence="2">The sequence shown here is derived from an EMBL/GenBank/DDBJ whole genome shotgun (WGS) entry which is preliminary data.</text>
</comment>
<keyword evidence="1" id="KW-0812">Transmembrane</keyword>
<reference evidence="2 3" key="1">
    <citation type="journal article" date="2015" name="Nature">
        <title>rRNA introns, odd ribosomes, and small enigmatic genomes across a large radiation of phyla.</title>
        <authorList>
            <person name="Brown C.T."/>
            <person name="Hug L.A."/>
            <person name="Thomas B.C."/>
            <person name="Sharon I."/>
            <person name="Castelle C.J."/>
            <person name="Singh A."/>
            <person name="Wilkins M.J."/>
            <person name="Williams K.H."/>
            <person name="Banfield J.F."/>
        </authorList>
    </citation>
    <scope>NUCLEOTIDE SEQUENCE [LARGE SCALE GENOMIC DNA]</scope>
</reference>
<keyword evidence="1" id="KW-0472">Membrane</keyword>
<dbReference type="STRING" id="1619100.UT34_C0002G0060"/>
<accession>A0A0G0MQY8</accession>
<evidence type="ECO:0000313" key="3">
    <source>
        <dbReference type="Proteomes" id="UP000034799"/>
    </source>
</evidence>
<evidence type="ECO:0000256" key="1">
    <source>
        <dbReference type="SAM" id="Phobius"/>
    </source>
</evidence>
<gene>
    <name evidence="2" type="ORF">UT34_C0002G0060</name>
</gene>
<evidence type="ECO:0000313" key="2">
    <source>
        <dbReference type="EMBL" id="KKR05553.1"/>
    </source>
</evidence>